<dbReference type="UniPathway" id="UPA00371">
    <property type="reaction ID" value="UER00545"/>
</dbReference>
<dbReference type="InterPro" id="IPR001296">
    <property type="entry name" value="Glyco_trans_1"/>
</dbReference>
<evidence type="ECO:0000256" key="7">
    <source>
        <dbReference type="ARBA" id="ARBA00024883"/>
    </source>
</evidence>
<evidence type="ECO:0000259" key="11">
    <source>
        <dbReference type="Pfam" id="PF00534"/>
    </source>
</evidence>
<evidence type="ECO:0000256" key="9">
    <source>
        <dbReference type="RuleBase" id="RU368006"/>
    </source>
</evidence>
<reference evidence="15" key="1">
    <citation type="journal article" date="2017" name="Nat. Commun.">
        <title>The asparagus genome sheds light on the origin and evolution of a young Y chromosome.</title>
        <authorList>
            <person name="Harkess A."/>
            <person name="Zhou J."/>
            <person name="Xu C."/>
            <person name="Bowers J.E."/>
            <person name="Van der Hulst R."/>
            <person name="Ayyampalayam S."/>
            <person name="Mercati F."/>
            <person name="Riccardi P."/>
            <person name="McKain M.R."/>
            <person name="Kakrana A."/>
            <person name="Tang H."/>
            <person name="Ray J."/>
            <person name="Groenendijk J."/>
            <person name="Arikit S."/>
            <person name="Mathioni S.M."/>
            <person name="Nakano M."/>
            <person name="Shan H."/>
            <person name="Telgmann-Rauber A."/>
            <person name="Kanno A."/>
            <person name="Yue Z."/>
            <person name="Chen H."/>
            <person name="Li W."/>
            <person name="Chen Y."/>
            <person name="Xu X."/>
            <person name="Zhang Y."/>
            <person name="Luo S."/>
            <person name="Chen H."/>
            <person name="Gao J."/>
            <person name="Mao Z."/>
            <person name="Pires J.C."/>
            <person name="Luo M."/>
            <person name="Kudrna D."/>
            <person name="Wing R.A."/>
            <person name="Meyers B.C."/>
            <person name="Yi K."/>
            <person name="Kong H."/>
            <person name="Lavrijsen P."/>
            <person name="Sunseri F."/>
            <person name="Falavigna A."/>
            <person name="Ye Y."/>
            <person name="Leebens-Mack J.H."/>
            <person name="Chen G."/>
        </authorList>
    </citation>
    <scope>NUCLEOTIDE SEQUENCE [LARGE SCALE GENOMIC DNA]</scope>
    <source>
        <strain evidence="15">cv. DH0086</strain>
    </source>
</reference>
<comment type="catalytic activity">
    <reaction evidence="8 9">
        <text>beta-D-fructose 6-phosphate + UDP-alpha-D-glucose = sucrose 6(F)-phosphate + UDP + H(+)</text>
        <dbReference type="Rhea" id="RHEA:22172"/>
        <dbReference type="ChEBI" id="CHEBI:15378"/>
        <dbReference type="ChEBI" id="CHEBI:57634"/>
        <dbReference type="ChEBI" id="CHEBI:57723"/>
        <dbReference type="ChEBI" id="CHEBI:58223"/>
        <dbReference type="ChEBI" id="CHEBI:58885"/>
        <dbReference type="EC" id="2.4.1.14"/>
    </reaction>
</comment>
<evidence type="ECO:0000256" key="2">
    <source>
        <dbReference type="ARBA" id="ARBA00006530"/>
    </source>
</evidence>
<accession>A0A5P1F5E4</accession>
<dbReference type="EC" id="2.4.1.14" evidence="4 9"/>
<evidence type="ECO:0000256" key="4">
    <source>
        <dbReference type="ARBA" id="ARBA00012536"/>
    </source>
</evidence>
<dbReference type="InterPro" id="IPR044161">
    <property type="entry name" value="SPS"/>
</dbReference>
<dbReference type="OrthoDB" id="512920at2759"/>
<dbReference type="CDD" id="cd03800">
    <property type="entry name" value="GT4_sucrose_synthase"/>
    <property type="match status" value="1"/>
</dbReference>
<dbReference type="Gene3D" id="3.40.50.2000">
    <property type="entry name" value="Glycogen Phosphorylase B"/>
    <property type="match status" value="2"/>
</dbReference>
<organism evidence="14 15">
    <name type="scientific">Asparagus officinalis</name>
    <name type="common">Garden asparagus</name>
    <dbReference type="NCBI Taxonomy" id="4686"/>
    <lineage>
        <taxon>Eukaryota</taxon>
        <taxon>Viridiplantae</taxon>
        <taxon>Streptophyta</taxon>
        <taxon>Embryophyta</taxon>
        <taxon>Tracheophyta</taxon>
        <taxon>Spermatophyta</taxon>
        <taxon>Magnoliopsida</taxon>
        <taxon>Liliopsida</taxon>
        <taxon>Asparagales</taxon>
        <taxon>Asparagaceae</taxon>
        <taxon>Asparagoideae</taxon>
        <taxon>Asparagus</taxon>
    </lineage>
</organism>
<feature type="domain" description="Sucrose phosphatase-like" evidence="13">
    <location>
        <begin position="773"/>
        <end position="988"/>
    </location>
</feature>
<evidence type="ECO:0000313" key="15">
    <source>
        <dbReference type="Proteomes" id="UP000243459"/>
    </source>
</evidence>
<comment type="subunit">
    <text evidence="3 9">Homodimer or homotetramer.</text>
</comment>
<dbReference type="FunFam" id="3.40.50.2000:FF:000077">
    <property type="entry name" value="Sucrose-phosphate synthase 2"/>
    <property type="match status" value="1"/>
</dbReference>
<evidence type="ECO:0000259" key="12">
    <source>
        <dbReference type="Pfam" id="PF00862"/>
    </source>
</evidence>
<sequence>MAGNEWINGYLEAILSSAGFNPTKYFVEEVVKGVDETDLHRTWIKVVATRNARERSSRLENMCWRIWHLARKKKQLEWEDLQRLANRRWEREQGRRDATEDMSEDLSEGEKGDNLGELAQSETPKKQIHRNFSDLPVWSDDNKGKKLYVVLVSLHGLVRGENMELGRDSDTGGQIKYVVELARALSMMPGVYRVDLFTRQISSPDVDWSYGEPTEMLTSGSYDTEGNDAGESAGAYIIRIPCGPQDKYLRKELLWPYVQEFVDGALVHILNMSKVLGEQVGGGHPVWPYVIHGHYADAGDCAALLSGALNVPMVLTGHSLGRNKLEQLLKQGRQSKEDINATYKIMRRIEAEELSLDASELVITSTKQEIEEQWGLYDGFDVKLEKVLRARLRRGVSSHGRYMPRMVVIPPGMDFSNVVVQEEKAEADVDLAAIISSPKSVPPIWSEVMRFFTNPHKPMILALSRPDPKKNITTLLKAFGECRPLRNLANLTLIMGNRDDIDEMSTGNANVLTTVLKLIDKYDLYGLVAYPKHHNQSDVPEIYRLAAKTKGVFINPALVEPFGLTLIEAAAHGLPMVATRNGGPVDIQRALNNGLLVDPHDQKAISDALLKLVADKNLWSECRKNGWKNIHRFSWPEHCRTYLTRVAACRMRHPQWQTDTPTDEVAVEESLGDSLKDVHESSLRLSIDGEKNSVNGEIVDSNELDEATEGDPEIQNQVRRILNKIKKNLPESSGTNNAKKADSSGLVVPKYPLLRRRRRLYVIALDCYNDKGDPEKKMIEVIKEVFKAIKSDSQMSRISGFALSTAMPISETLELLKLGKIQPTEFDAIICSSGSEVYYPGTSQSLDAEGKFRADPDYATHIEYRWGYDGVKRTIAKLMNSQGKSVVEDLTASNAHCISFMIKDSTKVRPVDELRQKLRMRGLRCHLMYCRSSTRLQVIPLLASRSQALRYLFVRWGLSVTNMYVILGEKGDTDHEELISGSHKTVIMKGIVEKGSEELLRTAGSYQREDIVPGESPLIVYTEDGVRSVEIIKAFKEASKAASGL</sequence>
<evidence type="ECO:0000256" key="1">
    <source>
        <dbReference type="ARBA" id="ARBA00005027"/>
    </source>
</evidence>
<dbReference type="EMBL" id="CM007384">
    <property type="protein sequence ID" value="ONK71901.1"/>
    <property type="molecule type" value="Genomic_DNA"/>
</dbReference>
<dbReference type="GO" id="GO:0005986">
    <property type="term" value="P:sucrose biosynthetic process"/>
    <property type="evidence" value="ECO:0007669"/>
    <property type="project" value="UniProtKB-UniRule"/>
</dbReference>
<dbReference type="InterPro" id="IPR035659">
    <property type="entry name" value="SPS_C"/>
</dbReference>
<dbReference type="Gramene" id="ONK71901">
    <property type="protein sequence ID" value="ONK71901"/>
    <property type="gene ID" value="A4U43_C04F13540"/>
</dbReference>
<dbReference type="InterPro" id="IPR023214">
    <property type="entry name" value="HAD_sf"/>
</dbReference>
<evidence type="ECO:0000313" key="14">
    <source>
        <dbReference type="EMBL" id="ONK71901.1"/>
    </source>
</evidence>
<dbReference type="OMA" id="TRMQIVP"/>
<proteinExistence type="inferred from homology"/>
<comment type="function">
    <text evidence="7 9">Plays a role in photosynthetic sucrose synthesis by catalyzing the rate-limiting step of sucrose biosynthesis from UDP-glucose and fructose- 6-phosphate. Involved in the regulation of carbon partitioning in the leaves of plants. May regulate the synthesis of sucrose and therefore play a major role as a limiting factor in the export of photoassimilates out of the leaf. Plays a role for sucrose availability that is essential for plant growth and fiber elongation.</text>
</comment>
<comment type="pathway">
    <text evidence="1 9">Glycan biosynthesis; sucrose biosynthesis; sucrose from D-fructose 6-phosphate and UDP-alpha-D-glucose: step 1/2.</text>
</comment>
<dbReference type="PANTHER" id="PTHR46039">
    <property type="entry name" value="SUCROSE-PHOSPHATE SYNTHASE 3-RELATED"/>
    <property type="match status" value="1"/>
</dbReference>
<evidence type="ECO:0000256" key="10">
    <source>
        <dbReference type="SAM" id="MobiDB-lite"/>
    </source>
</evidence>
<comment type="similarity">
    <text evidence="2 9">Belongs to the glycosyltransferase 1 family.</text>
</comment>
<dbReference type="InterPro" id="IPR006380">
    <property type="entry name" value="SPP-like_dom"/>
</dbReference>
<feature type="region of interest" description="Disordered" evidence="10">
    <location>
        <begin position="92"/>
        <end position="126"/>
    </location>
</feature>
<dbReference type="PANTHER" id="PTHR46039:SF5">
    <property type="entry name" value="SUCROSE-PHOSPHATE SYNTHASE 3-RELATED"/>
    <property type="match status" value="1"/>
</dbReference>
<dbReference type="InterPro" id="IPR000368">
    <property type="entry name" value="Sucrose_synth_GT-B1"/>
</dbReference>
<protein>
    <recommendedName>
        <fullName evidence="4 9">Sucrose-phosphate synthase</fullName>
        <ecNumber evidence="4 9">2.4.1.14</ecNumber>
    </recommendedName>
</protein>
<feature type="domain" description="Sucrose synthase first GT-B" evidence="12">
    <location>
        <begin position="148"/>
        <end position="424"/>
    </location>
</feature>
<dbReference type="CDD" id="cd16419">
    <property type="entry name" value="HAD_SPS"/>
    <property type="match status" value="1"/>
</dbReference>
<dbReference type="NCBIfam" id="TIGR02468">
    <property type="entry name" value="sucrsPsyn_pln"/>
    <property type="match status" value="1"/>
</dbReference>
<dbReference type="GO" id="GO:0046524">
    <property type="term" value="F:sucrose-phosphate synthase activity"/>
    <property type="evidence" value="ECO:0007669"/>
    <property type="project" value="UniProtKB-UniRule"/>
</dbReference>
<keyword evidence="15" id="KW-1185">Reference proteome</keyword>
<dbReference type="Gene3D" id="3.90.1070.10">
    <property type="match status" value="1"/>
</dbReference>
<evidence type="ECO:0000256" key="8">
    <source>
        <dbReference type="ARBA" id="ARBA00047471"/>
    </source>
</evidence>
<dbReference type="Pfam" id="PF00862">
    <property type="entry name" value="GT-B_Sucrose_synth"/>
    <property type="match status" value="1"/>
</dbReference>
<evidence type="ECO:0000256" key="6">
    <source>
        <dbReference type="ARBA" id="ARBA00022679"/>
    </source>
</evidence>
<dbReference type="Pfam" id="PF00534">
    <property type="entry name" value="Glycos_transf_1"/>
    <property type="match status" value="1"/>
</dbReference>
<dbReference type="Proteomes" id="UP000243459">
    <property type="component" value="Chromosome 4"/>
</dbReference>
<dbReference type="InterPro" id="IPR012819">
    <property type="entry name" value="SPS_pln"/>
</dbReference>
<evidence type="ECO:0000256" key="5">
    <source>
        <dbReference type="ARBA" id="ARBA00022676"/>
    </source>
</evidence>
<evidence type="ECO:0000259" key="13">
    <source>
        <dbReference type="Pfam" id="PF05116"/>
    </source>
</evidence>
<dbReference type="Pfam" id="PF05116">
    <property type="entry name" value="S6PP"/>
    <property type="match status" value="1"/>
</dbReference>
<feature type="domain" description="Glycosyl transferase family 1" evidence="11">
    <location>
        <begin position="454"/>
        <end position="626"/>
    </location>
</feature>
<name>A0A5P1F5E4_ASPOF</name>
<gene>
    <name evidence="14" type="ORF">A4U43_C04F13540</name>
</gene>
<keyword evidence="5 9" id="KW-0328">Glycosyltransferase</keyword>
<evidence type="ECO:0000256" key="3">
    <source>
        <dbReference type="ARBA" id="ARBA00011774"/>
    </source>
</evidence>
<dbReference type="AlphaFoldDB" id="A0A5P1F5E4"/>
<dbReference type="SUPFAM" id="SSF53756">
    <property type="entry name" value="UDP-Glycosyltransferase/glycogen phosphorylase"/>
    <property type="match status" value="1"/>
</dbReference>
<dbReference type="Gene3D" id="3.40.50.1000">
    <property type="entry name" value="HAD superfamily/HAD-like"/>
    <property type="match status" value="1"/>
</dbReference>
<keyword evidence="6 9" id="KW-0808">Transferase</keyword>